<dbReference type="Pfam" id="PF01261">
    <property type="entry name" value="AP_endonuc_2"/>
    <property type="match status" value="1"/>
</dbReference>
<evidence type="ECO:0000259" key="1">
    <source>
        <dbReference type="Pfam" id="PF01261"/>
    </source>
</evidence>
<dbReference type="GO" id="GO:0004519">
    <property type="term" value="F:endonuclease activity"/>
    <property type="evidence" value="ECO:0007669"/>
    <property type="project" value="UniProtKB-KW"/>
</dbReference>
<dbReference type="eggNOG" id="COG1082">
    <property type="taxonomic scope" value="Bacteria"/>
</dbReference>
<proteinExistence type="predicted"/>
<dbReference type="InterPro" id="IPR050312">
    <property type="entry name" value="IolE/XylAMocC-like"/>
</dbReference>
<keyword evidence="3" id="KW-1185">Reference proteome</keyword>
<feature type="domain" description="Xylose isomerase-like TIM barrel" evidence="1">
    <location>
        <begin position="22"/>
        <end position="262"/>
    </location>
</feature>
<protein>
    <submittedName>
        <fullName evidence="2">AP endonuclease, family 2</fullName>
    </submittedName>
</protein>
<evidence type="ECO:0000313" key="2">
    <source>
        <dbReference type="EMBL" id="EGC02543.1"/>
    </source>
</evidence>
<dbReference type="AlphaFoldDB" id="E9SDK4"/>
<dbReference type="InterPro" id="IPR013022">
    <property type="entry name" value="Xyl_isomerase-like_TIM-brl"/>
</dbReference>
<dbReference type="STRING" id="246199.CUS_7200"/>
<dbReference type="Proteomes" id="UP000004259">
    <property type="component" value="Unassembled WGS sequence"/>
</dbReference>
<dbReference type="PANTHER" id="PTHR12110:SF21">
    <property type="entry name" value="XYLOSE ISOMERASE-LIKE TIM BARREL DOMAIN-CONTAINING PROTEIN"/>
    <property type="match status" value="1"/>
</dbReference>
<comment type="caution">
    <text evidence="2">The sequence shown here is derived from an EMBL/GenBank/DDBJ whole genome shotgun (WGS) entry which is preliminary data.</text>
</comment>
<dbReference type="PANTHER" id="PTHR12110">
    <property type="entry name" value="HYDROXYPYRUVATE ISOMERASE"/>
    <property type="match status" value="1"/>
</dbReference>
<gene>
    <name evidence="2" type="ORF">CUS_7200</name>
</gene>
<organism evidence="2 3">
    <name type="scientific">Ruminococcus albus 8</name>
    <dbReference type="NCBI Taxonomy" id="246199"/>
    <lineage>
        <taxon>Bacteria</taxon>
        <taxon>Bacillati</taxon>
        <taxon>Bacillota</taxon>
        <taxon>Clostridia</taxon>
        <taxon>Eubacteriales</taxon>
        <taxon>Oscillospiraceae</taxon>
        <taxon>Ruminococcus</taxon>
    </lineage>
</organism>
<name>E9SDK4_RUMAL</name>
<accession>E9SDK4</accession>
<keyword evidence="2" id="KW-0540">Nuclease</keyword>
<keyword evidence="2" id="KW-0255">Endonuclease</keyword>
<dbReference type="RefSeq" id="WP_002850411.1">
    <property type="nucleotide sequence ID" value="NZ_ADKM02000091.1"/>
</dbReference>
<reference evidence="2 3" key="1">
    <citation type="submission" date="2011-02" db="EMBL/GenBank/DDBJ databases">
        <authorList>
            <person name="Nelson K.E."/>
            <person name="Sutton G."/>
            <person name="Torralba M."/>
            <person name="Durkin S."/>
            <person name="Harkins D."/>
            <person name="Montgomery R."/>
            <person name="Ziemer C."/>
            <person name="Klaassens E."/>
            <person name="Ocuiv P."/>
            <person name="Morrison M."/>
        </authorList>
    </citation>
    <scope>NUCLEOTIDE SEQUENCE [LARGE SCALE GENOMIC DNA]</scope>
    <source>
        <strain evidence="2 3">8</strain>
    </source>
</reference>
<dbReference type="Gene3D" id="3.20.20.150">
    <property type="entry name" value="Divalent-metal-dependent TIM barrel enzymes"/>
    <property type="match status" value="1"/>
</dbReference>
<sequence length="278" mass="30980">MMKLFIRAHDLGVKGEENIVSRLNEFGLEGVQLVTYKCLEDVAYEQGSLTKARAEKFRQTFEAAGKKVPLIGAYFNPVHPDEKKIERGIAVFKDHLALAKDLGCDIVGSETGSYNGEPWIYHPLNRTEEAVNRVVKTFSELCECAEENGVKVGMEGAFGHVCFDVKTLHRAVKTIGCDNIRYIFDLYNYLDGSNVDKMYDILAEGLQTFGDRICVFHIKDCVVNTDGSLKQVGVGQGIFDYSRILAEIKKVCPDANLVFEGTTGDDIAPAVKHLKERM</sequence>
<evidence type="ECO:0000313" key="3">
    <source>
        <dbReference type="Proteomes" id="UP000004259"/>
    </source>
</evidence>
<dbReference type="SUPFAM" id="SSF51658">
    <property type="entry name" value="Xylose isomerase-like"/>
    <property type="match status" value="1"/>
</dbReference>
<dbReference type="EMBL" id="ADKM02000091">
    <property type="protein sequence ID" value="EGC02543.1"/>
    <property type="molecule type" value="Genomic_DNA"/>
</dbReference>
<dbReference type="InterPro" id="IPR036237">
    <property type="entry name" value="Xyl_isomerase-like_sf"/>
</dbReference>
<dbReference type="OrthoDB" id="2063291at2"/>
<keyword evidence="2" id="KW-0378">Hydrolase</keyword>